<sequence length="283" mass="33143">MIKNRDNLKAKAYNLSKKTNIPNKYLIQDFMFEALLKRVSMSIYKDKFIIKGGLLLSSIFGVNLRSTMDLDTTIKGLPLDRETITKVINEIISIDAEDYVKLEVENIKDIREEELYSGFEVNLKAEFDGLKTNLMIDITTGDVITYKEVEFKYNTLFDNETIDIMTYNYETIVAEKFESIISRNIDNTRMKDYYDLYMFVNLKWSDINKDTLRKAIINTSKRRETLDYIDNASKYIELISDDSRLKSLWNSYQNNYEYVKKIEFVDTINAIKIIGEIIVPVKA</sequence>
<dbReference type="EMBL" id="DVFV01000020">
    <property type="protein sequence ID" value="HIQ90154.1"/>
    <property type="molecule type" value="Genomic_DNA"/>
</dbReference>
<organism evidence="1 2">
    <name type="scientific">Candidatus Coprosoma intestinipullorum</name>
    <dbReference type="NCBI Taxonomy" id="2840752"/>
    <lineage>
        <taxon>Bacteria</taxon>
        <taxon>Bacillati</taxon>
        <taxon>Bacillota</taxon>
        <taxon>Bacillota incertae sedis</taxon>
        <taxon>Candidatus Coprosoma</taxon>
    </lineage>
</organism>
<dbReference type="GO" id="GO:0016740">
    <property type="term" value="F:transferase activity"/>
    <property type="evidence" value="ECO:0007669"/>
    <property type="project" value="UniProtKB-KW"/>
</dbReference>
<dbReference type="Pfam" id="PF08843">
    <property type="entry name" value="AbiEii"/>
    <property type="match status" value="1"/>
</dbReference>
<evidence type="ECO:0000313" key="1">
    <source>
        <dbReference type="EMBL" id="HIQ90154.1"/>
    </source>
</evidence>
<name>A0A9D1CY28_9FIRM</name>
<dbReference type="AlphaFoldDB" id="A0A9D1CY28"/>
<dbReference type="InterPro" id="IPR014942">
    <property type="entry name" value="AbiEii"/>
</dbReference>
<proteinExistence type="predicted"/>
<reference evidence="1" key="2">
    <citation type="journal article" date="2021" name="PeerJ">
        <title>Extensive microbial diversity within the chicken gut microbiome revealed by metagenomics and culture.</title>
        <authorList>
            <person name="Gilroy R."/>
            <person name="Ravi A."/>
            <person name="Getino M."/>
            <person name="Pursley I."/>
            <person name="Horton D.L."/>
            <person name="Alikhan N.F."/>
            <person name="Baker D."/>
            <person name="Gharbi K."/>
            <person name="Hall N."/>
            <person name="Watson M."/>
            <person name="Adriaenssens E.M."/>
            <person name="Foster-Nyarko E."/>
            <person name="Jarju S."/>
            <person name="Secka A."/>
            <person name="Antonio M."/>
            <person name="Oren A."/>
            <person name="Chaudhuri R.R."/>
            <person name="La Ragione R."/>
            <person name="Hildebrand F."/>
            <person name="Pallen M.J."/>
        </authorList>
    </citation>
    <scope>NUCLEOTIDE SEQUENCE</scope>
    <source>
        <strain evidence="1">CHK147-3167</strain>
    </source>
</reference>
<protein>
    <submittedName>
        <fullName evidence="1">Nucleotidyl transferase AbiEii/AbiGii toxin family protein</fullName>
    </submittedName>
</protein>
<keyword evidence="1" id="KW-0808">Transferase</keyword>
<evidence type="ECO:0000313" key="2">
    <source>
        <dbReference type="Proteomes" id="UP000886786"/>
    </source>
</evidence>
<dbReference type="Proteomes" id="UP000886786">
    <property type="component" value="Unassembled WGS sequence"/>
</dbReference>
<accession>A0A9D1CY28</accession>
<reference evidence="1" key="1">
    <citation type="submission" date="2020-10" db="EMBL/GenBank/DDBJ databases">
        <authorList>
            <person name="Gilroy R."/>
        </authorList>
    </citation>
    <scope>NUCLEOTIDE SEQUENCE</scope>
    <source>
        <strain evidence="1">CHK147-3167</strain>
    </source>
</reference>
<gene>
    <name evidence="1" type="ORF">IAB27_00795</name>
</gene>
<comment type="caution">
    <text evidence="1">The sequence shown here is derived from an EMBL/GenBank/DDBJ whole genome shotgun (WGS) entry which is preliminary data.</text>
</comment>